<dbReference type="AlphaFoldDB" id="V5GC09"/>
<sequence length="100" mass="10823">MKFHVETLATIACLSLVSEAYVVNFCKQPNKVDCIPVTAGDGACTNLHTSDGRPFVSGYSDGHVCNIYFKNDCSGTANAVDGSGWAKFSQPVWSFECNDY</sequence>
<reference evidence="3" key="1">
    <citation type="journal article" date="2014" name="Genome Announc.">
        <title>Draft genome sequence of the formaldehyde-resistant fungus Byssochlamys spectabilis No. 5 (anamorph Paecilomyces variotii No. 5) (NBRC109023).</title>
        <authorList>
            <person name="Oka T."/>
            <person name="Ekino K."/>
            <person name="Fukuda K."/>
            <person name="Nomura Y."/>
        </authorList>
    </citation>
    <scope>NUCLEOTIDE SEQUENCE [LARGE SCALE GENOMIC DNA]</scope>
    <source>
        <strain evidence="3">No. 5 / NBRC 109023</strain>
    </source>
</reference>
<dbReference type="HOGENOM" id="CLU_182411_0_0_1"/>
<accession>V5GC09</accession>
<protein>
    <submittedName>
        <fullName evidence="2">Uncharacterized protein</fullName>
    </submittedName>
</protein>
<feature type="signal peptide" evidence="1">
    <location>
        <begin position="1"/>
        <end position="20"/>
    </location>
</feature>
<name>V5GC09_BYSSN</name>
<dbReference type="Proteomes" id="UP000018001">
    <property type="component" value="Unassembled WGS sequence"/>
</dbReference>
<dbReference type="eggNOG" id="ENOG502T5P3">
    <property type="taxonomic scope" value="Eukaryota"/>
</dbReference>
<organism evidence="2 3">
    <name type="scientific">Byssochlamys spectabilis (strain No. 5 / NBRC 109023)</name>
    <name type="common">Paecilomyces variotii</name>
    <dbReference type="NCBI Taxonomy" id="1356009"/>
    <lineage>
        <taxon>Eukaryota</taxon>
        <taxon>Fungi</taxon>
        <taxon>Dikarya</taxon>
        <taxon>Ascomycota</taxon>
        <taxon>Pezizomycotina</taxon>
        <taxon>Eurotiomycetes</taxon>
        <taxon>Eurotiomycetidae</taxon>
        <taxon>Eurotiales</taxon>
        <taxon>Thermoascaceae</taxon>
        <taxon>Paecilomyces</taxon>
    </lineage>
</organism>
<keyword evidence="3" id="KW-1185">Reference proteome</keyword>
<comment type="caution">
    <text evidence="2">The sequence shown here is derived from an EMBL/GenBank/DDBJ whole genome shotgun (WGS) entry which is preliminary data.</text>
</comment>
<proteinExistence type="predicted"/>
<evidence type="ECO:0000256" key="1">
    <source>
        <dbReference type="SAM" id="SignalP"/>
    </source>
</evidence>
<gene>
    <name evidence="2" type="ORF">PVAR5_7120</name>
</gene>
<keyword evidence="1" id="KW-0732">Signal</keyword>
<evidence type="ECO:0000313" key="3">
    <source>
        <dbReference type="Proteomes" id="UP000018001"/>
    </source>
</evidence>
<evidence type="ECO:0000313" key="2">
    <source>
        <dbReference type="EMBL" id="GAD98427.1"/>
    </source>
</evidence>
<dbReference type="EMBL" id="BAUL01000244">
    <property type="protein sequence ID" value="GAD98427.1"/>
    <property type="molecule type" value="Genomic_DNA"/>
</dbReference>
<dbReference type="InParanoid" id="V5GC09"/>
<feature type="chain" id="PRO_5004733452" evidence="1">
    <location>
        <begin position="21"/>
        <end position="100"/>
    </location>
</feature>
<dbReference type="OrthoDB" id="5135415at2759"/>